<evidence type="ECO:0000313" key="2">
    <source>
        <dbReference type="Proteomes" id="UP000435649"/>
    </source>
</evidence>
<dbReference type="Pfam" id="PF11149">
    <property type="entry name" value="DUF2924"/>
    <property type="match status" value="1"/>
</dbReference>
<dbReference type="AlphaFoldDB" id="A0A844GA45"/>
<dbReference type="Proteomes" id="UP000435649">
    <property type="component" value="Unassembled WGS sequence"/>
</dbReference>
<sequence>MKTACKSTNIRVELARLQVMELHELREKWRELYGKDAPDCGKVFLRKQLAFRIQELRYGGISETAQSVLEKIGEMPKVRPNPGGVIPGTRFEREWKGTIHVVIATDTGFEYNGQNYRSLSGAAFAITGTQWNGKKFFGVK</sequence>
<accession>A0A844GA45</accession>
<dbReference type="RefSeq" id="WP_154420600.1">
    <property type="nucleotide sequence ID" value="NZ_VUNS01000035.1"/>
</dbReference>
<organism evidence="1 2">
    <name type="scientific">Victivallis lenta</name>
    <dbReference type="NCBI Taxonomy" id="2606640"/>
    <lineage>
        <taxon>Bacteria</taxon>
        <taxon>Pseudomonadati</taxon>
        <taxon>Lentisphaerota</taxon>
        <taxon>Lentisphaeria</taxon>
        <taxon>Victivallales</taxon>
        <taxon>Victivallaceae</taxon>
        <taxon>Victivallis</taxon>
    </lineage>
</organism>
<name>A0A844GA45_9BACT</name>
<keyword evidence="2" id="KW-1185">Reference proteome</keyword>
<reference evidence="1 2" key="1">
    <citation type="submission" date="2019-08" db="EMBL/GenBank/DDBJ databases">
        <title>In-depth cultivation of the pig gut microbiome towards novel bacterial diversity and tailored functional studies.</title>
        <authorList>
            <person name="Wylensek D."/>
            <person name="Hitch T.C.A."/>
            <person name="Clavel T."/>
        </authorList>
    </citation>
    <scope>NUCLEOTIDE SEQUENCE [LARGE SCALE GENOMIC DNA]</scope>
    <source>
        <strain evidence="1 2">BBE-744-WT-12</strain>
    </source>
</reference>
<dbReference type="InterPro" id="IPR021322">
    <property type="entry name" value="DUF2924"/>
</dbReference>
<dbReference type="EMBL" id="VUNS01000035">
    <property type="protein sequence ID" value="MST99401.1"/>
    <property type="molecule type" value="Genomic_DNA"/>
</dbReference>
<gene>
    <name evidence="1" type="ORF">FYJ85_20450</name>
</gene>
<protein>
    <submittedName>
        <fullName evidence="1">DUF2924 domain-containing protein</fullName>
    </submittedName>
</protein>
<comment type="caution">
    <text evidence="1">The sequence shown here is derived from an EMBL/GenBank/DDBJ whole genome shotgun (WGS) entry which is preliminary data.</text>
</comment>
<evidence type="ECO:0000313" key="1">
    <source>
        <dbReference type="EMBL" id="MST99401.1"/>
    </source>
</evidence>
<proteinExistence type="predicted"/>